<dbReference type="Pfam" id="PF08323">
    <property type="entry name" value="Glyco_transf_5"/>
    <property type="match status" value="1"/>
</dbReference>
<keyword evidence="3" id="KW-0328">Glycosyltransferase</keyword>
<dbReference type="EMBL" id="JABZFV010000299">
    <property type="protein sequence ID" value="MBF0935597.1"/>
    <property type="molecule type" value="Genomic_DNA"/>
</dbReference>
<dbReference type="AlphaFoldDB" id="A0A929MQU4"/>
<evidence type="ECO:0000313" key="6">
    <source>
        <dbReference type="EMBL" id="MBF0935597.1"/>
    </source>
</evidence>
<dbReference type="Proteomes" id="UP000757900">
    <property type="component" value="Unassembled WGS sequence"/>
</dbReference>
<evidence type="ECO:0000256" key="4">
    <source>
        <dbReference type="ARBA" id="ARBA00022679"/>
    </source>
</evidence>
<comment type="catalytic activity">
    <reaction evidence="1">
        <text>[(1-&gt;4)-alpha-D-glucosyl](n) + ADP-alpha-D-glucose = [(1-&gt;4)-alpha-D-glucosyl](n+1) + ADP + H(+)</text>
        <dbReference type="Rhea" id="RHEA:18189"/>
        <dbReference type="Rhea" id="RHEA-COMP:9584"/>
        <dbReference type="Rhea" id="RHEA-COMP:9587"/>
        <dbReference type="ChEBI" id="CHEBI:15378"/>
        <dbReference type="ChEBI" id="CHEBI:15444"/>
        <dbReference type="ChEBI" id="CHEBI:57498"/>
        <dbReference type="ChEBI" id="CHEBI:456216"/>
        <dbReference type="EC" id="2.4.1.21"/>
    </reaction>
</comment>
<proteinExistence type="predicted"/>
<evidence type="ECO:0000256" key="2">
    <source>
        <dbReference type="ARBA" id="ARBA00012588"/>
    </source>
</evidence>
<dbReference type="GO" id="GO:0009011">
    <property type="term" value="F:alpha-1,4-glucan glucosyltransferase (ADP-glucose donor) activity"/>
    <property type="evidence" value="ECO:0007669"/>
    <property type="project" value="UniProtKB-EC"/>
</dbReference>
<protein>
    <recommendedName>
        <fullName evidence="2">starch synthase</fullName>
        <ecNumber evidence="2">2.4.1.21</ecNumber>
    </recommendedName>
</protein>
<feature type="domain" description="Starch synthase catalytic" evidence="5">
    <location>
        <begin position="2"/>
        <end position="129"/>
    </location>
</feature>
<name>A0A929MQU4_ABIDE</name>
<sequence>MKVLFASAEAAPFFKTGGLGDVAYALPKELAKQGVDIRVVLPYYTQTPQQYKDQIQEIAHFRFQLGGRNVYCGIKYLEMDGVKYYFIDNLAYFDRPALYGQWDDGERFGYFSTAIIEMLEVIDWIPDII</sequence>
<organism evidence="6 7">
    <name type="scientific">Abiotrophia defectiva</name>
    <name type="common">Streptococcus defectivus</name>
    <dbReference type="NCBI Taxonomy" id="46125"/>
    <lineage>
        <taxon>Bacteria</taxon>
        <taxon>Bacillati</taxon>
        <taxon>Bacillota</taxon>
        <taxon>Bacilli</taxon>
        <taxon>Lactobacillales</taxon>
        <taxon>Aerococcaceae</taxon>
        <taxon>Abiotrophia</taxon>
    </lineage>
</organism>
<feature type="non-terminal residue" evidence="6">
    <location>
        <position position="129"/>
    </location>
</feature>
<evidence type="ECO:0000259" key="5">
    <source>
        <dbReference type="Pfam" id="PF08323"/>
    </source>
</evidence>
<evidence type="ECO:0000313" key="7">
    <source>
        <dbReference type="Proteomes" id="UP000757900"/>
    </source>
</evidence>
<dbReference type="PANTHER" id="PTHR45825">
    <property type="entry name" value="GRANULE-BOUND STARCH SYNTHASE 1, CHLOROPLASTIC/AMYLOPLASTIC"/>
    <property type="match status" value="1"/>
</dbReference>
<dbReference type="SUPFAM" id="SSF53756">
    <property type="entry name" value="UDP-Glycosyltransferase/glycogen phosphorylase"/>
    <property type="match status" value="1"/>
</dbReference>
<keyword evidence="4" id="KW-0808">Transferase</keyword>
<dbReference type="EC" id="2.4.1.21" evidence="2"/>
<gene>
    <name evidence="6" type="ORF">HXK00_08185</name>
</gene>
<reference evidence="6" key="1">
    <citation type="submission" date="2020-04" db="EMBL/GenBank/DDBJ databases">
        <title>Deep metagenomics examines the oral microbiome during advanced dental caries in children, revealing novel taxa and co-occurrences with host molecules.</title>
        <authorList>
            <person name="Baker J.L."/>
            <person name="Morton J.T."/>
            <person name="Dinis M."/>
            <person name="Alvarez R."/>
            <person name="Tran N.C."/>
            <person name="Knight R."/>
            <person name="Edlund A."/>
        </authorList>
    </citation>
    <scope>NUCLEOTIDE SEQUENCE</scope>
    <source>
        <strain evidence="6">JCVI_23_bin.16</strain>
    </source>
</reference>
<comment type="caution">
    <text evidence="6">The sequence shown here is derived from an EMBL/GenBank/DDBJ whole genome shotgun (WGS) entry which is preliminary data.</text>
</comment>
<evidence type="ECO:0000256" key="1">
    <source>
        <dbReference type="ARBA" id="ARBA00001478"/>
    </source>
</evidence>
<dbReference type="InterPro" id="IPR013534">
    <property type="entry name" value="Starch_synth_cat_dom"/>
</dbReference>
<dbReference type="Gene3D" id="3.40.50.2000">
    <property type="entry name" value="Glycogen Phosphorylase B"/>
    <property type="match status" value="1"/>
</dbReference>
<dbReference type="PANTHER" id="PTHR45825:SF11">
    <property type="entry name" value="ALPHA AMYLASE DOMAIN-CONTAINING PROTEIN"/>
    <property type="match status" value="1"/>
</dbReference>
<accession>A0A929MQU4</accession>
<evidence type="ECO:0000256" key="3">
    <source>
        <dbReference type="ARBA" id="ARBA00022676"/>
    </source>
</evidence>